<dbReference type="AlphaFoldDB" id="A0A9P4K959"/>
<keyword evidence="1" id="KW-0732">Signal</keyword>
<evidence type="ECO:0000256" key="1">
    <source>
        <dbReference type="SAM" id="SignalP"/>
    </source>
</evidence>
<feature type="signal peptide" evidence="1">
    <location>
        <begin position="1"/>
        <end position="15"/>
    </location>
</feature>
<accession>A0A9P4K959</accession>
<reference evidence="3" key="1">
    <citation type="journal article" date="2020" name="Stud. Mycol.">
        <title>101 Dothideomycetes genomes: A test case for predicting lifestyles and emergence of pathogens.</title>
        <authorList>
            <person name="Haridas S."/>
            <person name="Albert R."/>
            <person name="Binder M."/>
            <person name="Bloem J."/>
            <person name="LaButti K."/>
            <person name="Salamov A."/>
            <person name="Andreopoulos B."/>
            <person name="Baker S."/>
            <person name="Barry K."/>
            <person name="Bills G."/>
            <person name="Bluhm B."/>
            <person name="Cannon C."/>
            <person name="Castanera R."/>
            <person name="Culley D."/>
            <person name="Daum C."/>
            <person name="Ezra D."/>
            <person name="Gonzalez J."/>
            <person name="Henrissat B."/>
            <person name="Kuo A."/>
            <person name="Liang C."/>
            <person name="Lipzen A."/>
            <person name="Lutzoni F."/>
            <person name="Magnuson J."/>
            <person name="Mondo S."/>
            <person name="Nolan M."/>
            <person name="Ohm R."/>
            <person name="Pangilinan J."/>
            <person name="Park H.-J."/>
            <person name="Ramirez L."/>
            <person name="Alfaro M."/>
            <person name="Sun H."/>
            <person name="Tritt A."/>
            <person name="Yoshinaga Y."/>
            <person name="Zwiers L.-H."/>
            <person name="Turgeon B."/>
            <person name="Goodwin S."/>
            <person name="Spatafora J."/>
            <person name="Crous P."/>
            <person name="Grigoriev I."/>
        </authorList>
    </citation>
    <scope>NUCLEOTIDE SEQUENCE [LARGE SCALE GENOMIC DNA]</scope>
    <source>
        <strain evidence="3">CBS 304.66</strain>
    </source>
</reference>
<dbReference type="Proteomes" id="UP000800093">
    <property type="component" value="Unassembled WGS sequence"/>
</dbReference>
<comment type="caution">
    <text evidence="2">The sequence shown here is derived from an EMBL/GenBank/DDBJ whole genome shotgun (WGS) entry which is preliminary data.</text>
</comment>
<keyword evidence="3" id="KW-1185">Reference proteome</keyword>
<gene>
    <name evidence="2" type="ORF">CC78DRAFT_544416</name>
</gene>
<sequence length="199" mass="21117">MKSLIILSLGATTIAAPLGLDRFYNAVFGRDETTDSESAFSILPFVPSGTGFPTATGTETMLYPTATGTSIPLPIGSMGPIAVRRSNSPRAVKPLSIKYNLAPTIVPAAEPIVRRQVEEPEFSFEFPTSVPTATGTFPTSYSTGGTGTGYPMPTGTGVWSPPFNPTPSKLPEVEAEAEAEDSTWLQNFRGWFSSKFGGK</sequence>
<dbReference type="EMBL" id="ML986619">
    <property type="protein sequence ID" value="KAF2264036.1"/>
    <property type="molecule type" value="Genomic_DNA"/>
</dbReference>
<evidence type="ECO:0000313" key="3">
    <source>
        <dbReference type="Proteomes" id="UP000800093"/>
    </source>
</evidence>
<name>A0A9P4K959_9PLEO</name>
<evidence type="ECO:0000313" key="2">
    <source>
        <dbReference type="EMBL" id="KAF2264036.1"/>
    </source>
</evidence>
<organism evidence="2 3">
    <name type="scientific">Lojkania enalia</name>
    <dbReference type="NCBI Taxonomy" id="147567"/>
    <lineage>
        <taxon>Eukaryota</taxon>
        <taxon>Fungi</taxon>
        <taxon>Dikarya</taxon>
        <taxon>Ascomycota</taxon>
        <taxon>Pezizomycotina</taxon>
        <taxon>Dothideomycetes</taxon>
        <taxon>Pleosporomycetidae</taxon>
        <taxon>Pleosporales</taxon>
        <taxon>Pleosporales incertae sedis</taxon>
        <taxon>Lojkania</taxon>
    </lineage>
</organism>
<feature type="chain" id="PRO_5040494528" evidence="1">
    <location>
        <begin position="16"/>
        <end position="199"/>
    </location>
</feature>
<dbReference type="OrthoDB" id="10604475at2759"/>
<protein>
    <submittedName>
        <fullName evidence="2">Uncharacterized protein</fullName>
    </submittedName>
</protein>
<proteinExistence type="predicted"/>